<keyword evidence="1" id="KW-0732">Signal</keyword>
<name>A0AAN6JGT2_9BASI</name>
<dbReference type="Proteomes" id="UP001176521">
    <property type="component" value="Unassembled WGS sequence"/>
</dbReference>
<organism evidence="2 3">
    <name type="scientific">Tilletia horrida</name>
    <dbReference type="NCBI Taxonomy" id="155126"/>
    <lineage>
        <taxon>Eukaryota</taxon>
        <taxon>Fungi</taxon>
        <taxon>Dikarya</taxon>
        <taxon>Basidiomycota</taxon>
        <taxon>Ustilaginomycotina</taxon>
        <taxon>Exobasidiomycetes</taxon>
        <taxon>Tilletiales</taxon>
        <taxon>Tilletiaceae</taxon>
        <taxon>Tilletia</taxon>
    </lineage>
</organism>
<reference evidence="2" key="1">
    <citation type="journal article" date="2023" name="PhytoFront">
        <title>Draft Genome Resources of Seven Strains of Tilletia horrida, Causal Agent of Kernel Smut of Rice.</title>
        <authorList>
            <person name="Khanal S."/>
            <person name="Antony Babu S."/>
            <person name="Zhou X.G."/>
        </authorList>
    </citation>
    <scope>NUCLEOTIDE SEQUENCE</scope>
    <source>
        <strain evidence="2">TX3</strain>
    </source>
</reference>
<evidence type="ECO:0000313" key="2">
    <source>
        <dbReference type="EMBL" id="KAK0518420.1"/>
    </source>
</evidence>
<sequence>MLPTSAPFTRLLATILALTPLAAAYPGFPPAVFHQRSSHNASALQARVLQQTCTSNSDCPAETPLCEFPWIFQLAPYNSGTRACIRAPAFNACSLNAACGTDFCDSGICNIPSVDDINSMPCLYDVDCFGNGRCGTVNDVRADGTSLKGRCLISGGGSCSDNADCQSGICSSGTCNPDPFGSPAPGDLTCDPKLRATVWLYAAATELTDGTFAISPEVYHLRYCGLGDVDKVSRRMPVCPLRKRVGLERAGLSAAAGGRAVQIQLCVRIGAVCAYVRGFGHRWAVLLRFGLSVDELQQGNLRPAASDDHGDVD</sequence>
<dbReference type="EMBL" id="JAPDMQ010001296">
    <property type="protein sequence ID" value="KAK0518420.1"/>
    <property type="molecule type" value="Genomic_DNA"/>
</dbReference>
<evidence type="ECO:0000313" key="3">
    <source>
        <dbReference type="Proteomes" id="UP001176521"/>
    </source>
</evidence>
<keyword evidence="3" id="KW-1185">Reference proteome</keyword>
<protein>
    <submittedName>
        <fullName evidence="2">Uncharacterized protein</fullName>
    </submittedName>
</protein>
<gene>
    <name evidence="2" type="ORF">OC842_007800</name>
</gene>
<feature type="chain" id="PRO_5042895556" evidence="1">
    <location>
        <begin position="25"/>
        <end position="313"/>
    </location>
</feature>
<dbReference type="AlphaFoldDB" id="A0AAN6JGT2"/>
<evidence type="ECO:0000256" key="1">
    <source>
        <dbReference type="SAM" id="SignalP"/>
    </source>
</evidence>
<accession>A0AAN6JGT2</accession>
<proteinExistence type="predicted"/>
<comment type="caution">
    <text evidence="2">The sequence shown here is derived from an EMBL/GenBank/DDBJ whole genome shotgun (WGS) entry which is preliminary data.</text>
</comment>
<feature type="signal peptide" evidence="1">
    <location>
        <begin position="1"/>
        <end position="24"/>
    </location>
</feature>